<dbReference type="CDD" id="cd03033">
    <property type="entry name" value="ArsC_15kD"/>
    <property type="match status" value="1"/>
</dbReference>
<comment type="caution">
    <text evidence="2">The sequence shown here is derived from an EMBL/GenBank/DDBJ whole genome shotgun (WGS) entry which is preliminary data.</text>
</comment>
<gene>
    <name evidence="2" type="ORF">ENR64_26840</name>
</gene>
<protein>
    <recommendedName>
        <fullName evidence="3">Nitrogenase-associated protein</fullName>
    </recommendedName>
</protein>
<dbReference type="PANTHER" id="PTHR30041">
    <property type="entry name" value="ARSENATE REDUCTASE"/>
    <property type="match status" value="1"/>
</dbReference>
<evidence type="ECO:0000313" key="2">
    <source>
        <dbReference type="EMBL" id="HFN01297.1"/>
    </source>
</evidence>
<accession>A0A7C3PM48</accession>
<dbReference type="PROSITE" id="PS51353">
    <property type="entry name" value="ARSC"/>
    <property type="match status" value="1"/>
</dbReference>
<organism evidence="2">
    <name type="scientific">Oscillatoriales cyanobacterium SpSt-418</name>
    <dbReference type="NCBI Taxonomy" id="2282169"/>
    <lineage>
        <taxon>Bacteria</taxon>
        <taxon>Bacillati</taxon>
        <taxon>Cyanobacteriota</taxon>
        <taxon>Cyanophyceae</taxon>
        <taxon>Oscillatoriophycideae</taxon>
        <taxon>Oscillatoriales</taxon>
    </lineage>
</organism>
<reference evidence="2" key="1">
    <citation type="journal article" date="2020" name="mSystems">
        <title>Genome- and Community-Level Interaction Insights into Carbon Utilization and Element Cycling Functions of Hydrothermarchaeota in Hydrothermal Sediment.</title>
        <authorList>
            <person name="Zhou Z."/>
            <person name="Liu Y."/>
            <person name="Xu W."/>
            <person name="Pan J."/>
            <person name="Luo Z.H."/>
            <person name="Li M."/>
        </authorList>
    </citation>
    <scope>NUCLEOTIDE SEQUENCE [LARGE SCALE GENOMIC DNA]</scope>
    <source>
        <strain evidence="2">SpSt-418</strain>
    </source>
</reference>
<dbReference type="PANTHER" id="PTHR30041:SF8">
    <property type="entry name" value="PROTEIN YFFB"/>
    <property type="match status" value="1"/>
</dbReference>
<evidence type="ECO:0008006" key="3">
    <source>
        <dbReference type="Google" id="ProtNLM"/>
    </source>
</evidence>
<dbReference type="EMBL" id="DSRU01000396">
    <property type="protein sequence ID" value="HFN01297.1"/>
    <property type="molecule type" value="Genomic_DNA"/>
</dbReference>
<dbReference type="Gene3D" id="3.40.30.10">
    <property type="entry name" value="Glutaredoxin"/>
    <property type="match status" value="1"/>
</dbReference>
<sequence length="151" mass="16651">MAIVMFYEKPGCTNNTKQKALLEAAGHTVQAFNLLTEPWTVESLRLFFGPLPVSQWFNRSAPAIKSGTVIPEELDAETALSLLVKAPLLIRRPLIQVGDRRVVGFDLATLDDWIGLKAAKPSEQATIAALRQQDLQTCPRSQENIPCPTPK</sequence>
<dbReference type="SUPFAM" id="SSF52833">
    <property type="entry name" value="Thioredoxin-like"/>
    <property type="match status" value="1"/>
</dbReference>
<dbReference type="InterPro" id="IPR006503">
    <property type="entry name" value="Nase-assoc"/>
</dbReference>
<dbReference type="InterPro" id="IPR006660">
    <property type="entry name" value="Arsenate_reductase-like"/>
</dbReference>
<dbReference type="InterPro" id="IPR036249">
    <property type="entry name" value="Thioredoxin-like_sf"/>
</dbReference>
<name>A0A7C3PM48_9CYAN</name>
<dbReference type="NCBIfam" id="TIGR01616">
    <property type="entry name" value="nitro_assoc"/>
    <property type="match status" value="1"/>
</dbReference>
<proteinExistence type="inferred from homology"/>
<comment type="similarity">
    <text evidence="1">Belongs to the ArsC family.</text>
</comment>
<evidence type="ECO:0000256" key="1">
    <source>
        <dbReference type="PROSITE-ProRule" id="PRU01282"/>
    </source>
</evidence>
<dbReference type="Pfam" id="PF03960">
    <property type="entry name" value="ArsC"/>
    <property type="match status" value="1"/>
</dbReference>
<dbReference type="AlphaFoldDB" id="A0A7C3PM48"/>